<organism evidence="2 3">
    <name type="scientific">Rosa chinensis</name>
    <name type="common">China rose</name>
    <dbReference type="NCBI Taxonomy" id="74649"/>
    <lineage>
        <taxon>Eukaryota</taxon>
        <taxon>Viridiplantae</taxon>
        <taxon>Streptophyta</taxon>
        <taxon>Embryophyta</taxon>
        <taxon>Tracheophyta</taxon>
        <taxon>Spermatophyta</taxon>
        <taxon>Magnoliopsida</taxon>
        <taxon>eudicotyledons</taxon>
        <taxon>Gunneridae</taxon>
        <taxon>Pentapetalae</taxon>
        <taxon>rosids</taxon>
        <taxon>fabids</taxon>
        <taxon>Rosales</taxon>
        <taxon>Rosaceae</taxon>
        <taxon>Rosoideae</taxon>
        <taxon>Rosoideae incertae sedis</taxon>
        <taxon>Rosa</taxon>
    </lineage>
</organism>
<dbReference type="OMA" id="HILESWV"/>
<feature type="compositionally biased region" description="Polar residues" evidence="1">
    <location>
        <begin position="54"/>
        <end position="63"/>
    </location>
</feature>
<dbReference type="AlphaFoldDB" id="A0A2P6QI05"/>
<evidence type="ECO:0000313" key="3">
    <source>
        <dbReference type="Proteomes" id="UP000238479"/>
    </source>
</evidence>
<evidence type="ECO:0000313" key="2">
    <source>
        <dbReference type="EMBL" id="PRQ33806.1"/>
    </source>
</evidence>
<name>A0A2P6QI05_ROSCH</name>
<protein>
    <submittedName>
        <fullName evidence="2">Uncharacterized protein</fullName>
    </submittedName>
</protein>
<proteinExistence type="predicted"/>
<dbReference type="PANTHER" id="PTHR37721:SF1">
    <property type="entry name" value="OS05G0464200 PROTEIN"/>
    <property type="match status" value="1"/>
</dbReference>
<dbReference type="PANTHER" id="PTHR37721">
    <property type="entry name" value="OS05G0464200 PROTEIN"/>
    <property type="match status" value="1"/>
</dbReference>
<dbReference type="EMBL" id="PDCK01000043">
    <property type="protein sequence ID" value="PRQ33806.1"/>
    <property type="molecule type" value="Genomic_DNA"/>
</dbReference>
<sequence length="77" mass="8468">MENPNTISKNHKRSLYLPRRGQVKIKIFKCLFKSLASMLGAFARKPDGEDGGFLSSNSQTPAETPSGYCSDAQSDRS</sequence>
<comment type="caution">
    <text evidence="2">The sequence shown here is derived from an EMBL/GenBank/DDBJ whole genome shotgun (WGS) entry which is preliminary data.</text>
</comment>
<dbReference type="Proteomes" id="UP000238479">
    <property type="component" value="Chromosome 5"/>
</dbReference>
<keyword evidence="3" id="KW-1185">Reference proteome</keyword>
<dbReference type="Gramene" id="PRQ33806">
    <property type="protein sequence ID" value="PRQ33806"/>
    <property type="gene ID" value="RchiOBHm_Chr5g0061721"/>
</dbReference>
<feature type="region of interest" description="Disordered" evidence="1">
    <location>
        <begin position="47"/>
        <end position="77"/>
    </location>
</feature>
<gene>
    <name evidence="2" type="ORF">RchiOBHm_Chr5g0061721</name>
</gene>
<evidence type="ECO:0000256" key="1">
    <source>
        <dbReference type="SAM" id="MobiDB-lite"/>
    </source>
</evidence>
<accession>A0A2P6QI05</accession>
<reference evidence="2 3" key="1">
    <citation type="journal article" date="2018" name="Nat. Genet.">
        <title>The Rosa genome provides new insights in the design of modern roses.</title>
        <authorList>
            <person name="Bendahmane M."/>
        </authorList>
    </citation>
    <scope>NUCLEOTIDE SEQUENCE [LARGE SCALE GENOMIC DNA]</scope>
    <source>
        <strain evidence="3">cv. Old Blush</strain>
    </source>
</reference>